<reference evidence="3 4" key="1">
    <citation type="submission" date="2014-03" db="EMBL/GenBank/DDBJ databases">
        <authorList>
            <person name="Churilla B.M."/>
            <person name="Abrahim M.R."/>
            <person name="Burke K.A."/>
            <person name="Yu V.J."/>
            <person name="Adkins N.L."/>
            <person name="Cohen K.L."/>
            <person name="Colicchio M.A."/>
            <person name="Fasoranti T.O."/>
            <person name="Genkil J.S."/>
            <person name="Kramer Z.J."/>
            <person name="Prout A.K."/>
            <person name="Schafer C.E."/>
            <person name="Schwarz A.G."/>
            <person name="Tish M."/>
            <person name="Vispute N."/>
            <person name="Wilkes K.E."/>
            <person name="Williams C.R."/>
            <person name="Xiao X."/>
            <person name="Yoder B.A."/>
            <person name="Lapin J.S."/>
            <person name="Ott C.T."/>
            <person name="Walburn T.D."/>
            <person name="Bradley K.W."/>
            <person name="Clarke D.Q."/>
            <person name="Lewis M.F."/>
            <person name="Barker L.P."/>
            <person name="Bailey C."/>
            <person name="Asai D.J."/>
            <person name="Bowman C.A."/>
            <person name="Russell D.A."/>
            <person name="Pope W.H."/>
            <person name="Jacobs-Sera D."/>
            <person name="Hendrix R.W."/>
            <person name="Hatfull G.F."/>
        </authorList>
    </citation>
    <scope>NUCLEOTIDE SEQUENCE [LARGE SCALE GENOMIC DNA]</scope>
</reference>
<name>A0A068CGV5_9CAUD</name>
<protein>
    <recommendedName>
        <fullName evidence="2">DUF7257 domain-containing protein</fullName>
    </recommendedName>
</protein>
<proteinExistence type="predicted"/>
<dbReference type="InterPro" id="IPR055681">
    <property type="entry name" value="DUF7257"/>
</dbReference>
<accession>A0A068CGV5</accession>
<sequence length="536" mass="58808">MPTGYPEDFDTFIEPTLPEETTLSSSGTGDRNHVEHHRDMGDAIEALQRGAAYRDHDHGGDPDDIRHGRKLDQANTHENADTDTVEGIHHTLGEGAGQAAPGNHTHDYAGPSIINKALEICTSSSRPPNPNPGKLIWEVDTNRMRVWAQFPGERQAVQGLYSIDKLERTSSVDLGPTLWDQWYQFPTGKGVMATPSGHSASWIKASADANRCIARRIFPADRYTQSYDQVITFTTNDHVADWTNPSADNPATNDAYFRMSDDGQSYVRAALTWWKGSTGAIMLTYTTTGPTGEVLIGQLPAQTNAANIMWQLRLVGNKFEVYRGVEYIGSILDNEGVTTLPYKGWGFGMQAGDGGSQQSLPNEISEVGIADATYYTSNAAWQLLTAGDIPRVGLGAARAQPINPTGTMIEWTEIGEDNFDMFKLENPTHVVIKEAGIYHVHASVAWATQLRGDRAATIITVNDQPTPHMHWEFVRGQNYVPGFSQTVDVTAFLRLKEGDRVGVAAAHNGPVPQHTGAKKNAEITQVSRFFLCFQSP</sequence>
<organism evidence="3 4">
    <name type="scientific">Mycobacterium phage Willis</name>
    <dbReference type="NCBI Taxonomy" id="1486404"/>
    <lineage>
        <taxon>Viruses</taxon>
        <taxon>Duplodnaviria</taxon>
        <taxon>Heunggongvirae</taxon>
        <taxon>Uroviricota</taxon>
        <taxon>Caudoviricetes</taxon>
        <taxon>Ceeclamvirinae</taxon>
        <taxon>Bixzunavirus</taxon>
        <taxon>Bixzunavirus Bxz1</taxon>
    </lineage>
</organism>
<feature type="domain" description="DUF7257" evidence="2">
    <location>
        <begin position="136"/>
        <end position="375"/>
    </location>
</feature>
<evidence type="ECO:0000313" key="4">
    <source>
        <dbReference type="Proteomes" id="UP000027390"/>
    </source>
</evidence>
<evidence type="ECO:0000259" key="2">
    <source>
        <dbReference type="Pfam" id="PF23918"/>
    </source>
</evidence>
<dbReference type="EMBL" id="KJ595575">
    <property type="protein sequence ID" value="AID18197.1"/>
    <property type="molecule type" value="Genomic_DNA"/>
</dbReference>
<evidence type="ECO:0000313" key="3">
    <source>
        <dbReference type="EMBL" id="AID18197.1"/>
    </source>
</evidence>
<feature type="compositionally biased region" description="Polar residues" evidence="1">
    <location>
        <begin position="19"/>
        <end position="29"/>
    </location>
</feature>
<dbReference type="Pfam" id="PF23918">
    <property type="entry name" value="DUF7257"/>
    <property type="match status" value="1"/>
</dbReference>
<evidence type="ECO:0000256" key="1">
    <source>
        <dbReference type="SAM" id="MobiDB-lite"/>
    </source>
</evidence>
<gene>
    <name evidence="3" type="primary">121</name>
    <name evidence="3" type="ORF">PBI_WILLIS_121</name>
</gene>
<dbReference type="Proteomes" id="UP000027390">
    <property type="component" value="Segment"/>
</dbReference>
<feature type="region of interest" description="Disordered" evidence="1">
    <location>
        <begin position="1"/>
        <end position="35"/>
    </location>
</feature>